<dbReference type="InterPro" id="IPR001054">
    <property type="entry name" value="A/G_cyclase"/>
</dbReference>
<dbReference type="AlphaFoldDB" id="A0A0A0HPG8"/>
<evidence type="ECO:0000313" key="2">
    <source>
        <dbReference type="EMBL" id="KGM89762.1"/>
    </source>
</evidence>
<proteinExistence type="predicted"/>
<protein>
    <submittedName>
        <fullName evidence="2">Adenylate/guanylate cyclase</fullName>
    </submittedName>
</protein>
<dbReference type="eggNOG" id="COG0457">
    <property type="taxonomic scope" value="Bacteria"/>
</dbReference>
<accession>A0A0A0HPG8</accession>
<comment type="caution">
    <text evidence="2">The sequence shown here is derived from an EMBL/GenBank/DDBJ whole genome shotgun (WGS) entry which is preliminary data.</text>
</comment>
<dbReference type="Pfam" id="PF00211">
    <property type="entry name" value="Guanylate_cyc"/>
    <property type="match status" value="1"/>
</dbReference>
<dbReference type="InterPro" id="IPR011990">
    <property type="entry name" value="TPR-like_helical_dom_sf"/>
</dbReference>
<dbReference type="STRING" id="215743.ROSMUCSMR3_01921"/>
<evidence type="ECO:0000259" key="1">
    <source>
        <dbReference type="PROSITE" id="PS50125"/>
    </source>
</evidence>
<gene>
    <name evidence="2" type="ORF">rosmuc_00356</name>
</gene>
<dbReference type="HOGENOM" id="CLU_019981_0_0_5"/>
<dbReference type="EMBL" id="AONH01000001">
    <property type="protein sequence ID" value="KGM89762.1"/>
    <property type="molecule type" value="Genomic_DNA"/>
</dbReference>
<dbReference type="Gene3D" id="1.25.40.10">
    <property type="entry name" value="Tetratricopeptide repeat domain"/>
    <property type="match status" value="1"/>
</dbReference>
<dbReference type="Proteomes" id="UP000030021">
    <property type="component" value="Unassembled WGS sequence"/>
</dbReference>
<reference evidence="2 3" key="1">
    <citation type="submission" date="2013-01" db="EMBL/GenBank/DDBJ databases">
        <authorList>
            <person name="Fiebig A."/>
            <person name="Goeker M."/>
            <person name="Klenk H.-P.P."/>
        </authorList>
    </citation>
    <scope>NUCLEOTIDE SEQUENCE [LARGE SCALE GENOMIC DNA]</scope>
    <source>
        <strain evidence="2 3">DSM 17069</strain>
    </source>
</reference>
<dbReference type="GO" id="GO:0006171">
    <property type="term" value="P:cAMP biosynthetic process"/>
    <property type="evidence" value="ECO:0007669"/>
    <property type="project" value="TreeGrafter"/>
</dbReference>
<dbReference type="SMART" id="SM00044">
    <property type="entry name" value="CYCc"/>
    <property type="match status" value="1"/>
</dbReference>
<dbReference type="PATRIC" id="fig|1288298.3.peg.355"/>
<dbReference type="SUPFAM" id="SSF55073">
    <property type="entry name" value="Nucleotide cyclase"/>
    <property type="match status" value="1"/>
</dbReference>
<dbReference type="PANTHER" id="PTHR43081">
    <property type="entry name" value="ADENYLATE CYCLASE, TERMINAL-DIFFERENTIATION SPECIFIC-RELATED"/>
    <property type="match status" value="1"/>
</dbReference>
<dbReference type="eggNOG" id="COG5616">
    <property type="taxonomic scope" value="Bacteria"/>
</dbReference>
<evidence type="ECO:0000313" key="3">
    <source>
        <dbReference type="Proteomes" id="UP000030021"/>
    </source>
</evidence>
<dbReference type="Gene3D" id="3.30.70.1230">
    <property type="entry name" value="Nucleotide cyclase"/>
    <property type="match status" value="1"/>
</dbReference>
<sequence length="622" mass="68426">MYHRKCSGDKYNAHALNIGGGLGTATKGTKVKTLERKATTIAAADVVGFSRLVAMDEDGVFARLRDLRHAIIDPAIANHGGRVVKSMGDGLLVEFPGPAAAVHASLTAQRAIAEHERNNPEDLRIRLRVGINHGSVLIDGSDVLGDVVNIAARLETLSAPGGICVSRTVRDMLAREPGLIITGQGMQYVRNIPTPVEVWHVTTGVEAENRSTVTQSADRPSVIVLPFDNLSSSVEDGFLADGIAEDLINELSRFRSLFVIARGSSFAYKDRAQDMRQIAQDMRVRYVVKGAVRRAGARLRVTAQLIEAETGRQIWSDRYDRDMADLFALQDDITRCIVTGLTPEIGAHERAMSRAKPTESLSAWEMCQRGLTEIDMRTSGGVRNATALFHAAAEADPTYALPHALIGRVHAVRIYSGRSRNPREDVVKGMFHANRAIDLDDRLELGHITLAQLLTLQGQEKDARDALARARALNHNDALIYNAQTFINLFQKNPDTAEMEEAGLEAIRLSPQDPMLWSFHWMLAVAIWMRDMTLGENMRPYLEPAARHPGAEAFVHSAYAVLSLRAGDRTTAERALAQALTVRSDFSLDVIKYGFHFPKWPALVAGIKDDLETLVSMGLPRR</sequence>
<dbReference type="GO" id="GO:0035556">
    <property type="term" value="P:intracellular signal transduction"/>
    <property type="evidence" value="ECO:0007669"/>
    <property type="project" value="InterPro"/>
</dbReference>
<organism evidence="2 3">
    <name type="scientific">Roseovarius mucosus DSM 17069</name>
    <dbReference type="NCBI Taxonomy" id="1288298"/>
    <lineage>
        <taxon>Bacteria</taxon>
        <taxon>Pseudomonadati</taxon>
        <taxon>Pseudomonadota</taxon>
        <taxon>Alphaproteobacteria</taxon>
        <taxon>Rhodobacterales</taxon>
        <taxon>Roseobacteraceae</taxon>
        <taxon>Roseovarius</taxon>
    </lineage>
</organism>
<dbReference type="CDD" id="cd07302">
    <property type="entry name" value="CHD"/>
    <property type="match status" value="1"/>
</dbReference>
<feature type="domain" description="Guanylate cyclase" evidence="1">
    <location>
        <begin position="40"/>
        <end position="155"/>
    </location>
</feature>
<dbReference type="InterPro" id="IPR050697">
    <property type="entry name" value="Adenylyl/Guanylyl_Cyclase_3/4"/>
</dbReference>
<dbReference type="PANTHER" id="PTHR43081:SF19">
    <property type="entry name" value="PH-SENSITIVE ADENYLATE CYCLASE RV1264"/>
    <property type="match status" value="1"/>
</dbReference>
<dbReference type="eggNOG" id="COG2114">
    <property type="taxonomic scope" value="Bacteria"/>
</dbReference>
<dbReference type="GO" id="GO:0004016">
    <property type="term" value="F:adenylate cyclase activity"/>
    <property type="evidence" value="ECO:0007669"/>
    <property type="project" value="UniProtKB-ARBA"/>
</dbReference>
<dbReference type="Gene3D" id="3.40.50.10070">
    <property type="entry name" value="TolB, N-terminal domain"/>
    <property type="match status" value="1"/>
</dbReference>
<dbReference type="SUPFAM" id="SSF48452">
    <property type="entry name" value="TPR-like"/>
    <property type="match status" value="1"/>
</dbReference>
<dbReference type="PROSITE" id="PS50125">
    <property type="entry name" value="GUANYLATE_CYCLASE_2"/>
    <property type="match status" value="1"/>
</dbReference>
<name>A0A0A0HPG8_9RHOB</name>
<dbReference type="InterPro" id="IPR029787">
    <property type="entry name" value="Nucleotide_cyclase"/>
</dbReference>